<feature type="disulfide bond" description="Redox-active" evidence="6">
    <location>
        <begin position="41"/>
        <end position="46"/>
    </location>
</feature>
<dbReference type="PRINTS" id="PR00411">
    <property type="entry name" value="PNDRDTASEI"/>
</dbReference>
<dbReference type="PANTHER" id="PTHR22912:SF151">
    <property type="entry name" value="DIHYDROLIPOYL DEHYDROGENASE, MITOCHONDRIAL"/>
    <property type="match status" value="1"/>
</dbReference>
<organism evidence="9 10">
    <name type="scientific">Micromonospora musae</name>
    <dbReference type="NCBI Taxonomy" id="1894970"/>
    <lineage>
        <taxon>Bacteria</taxon>
        <taxon>Bacillati</taxon>
        <taxon>Actinomycetota</taxon>
        <taxon>Actinomycetes</taxon>
        <taxon>Micromonosporales</taxon>
        <taxon>Micromonosporaceae</taxon>
        <taxon>Micromonospora</taxon>
    </lineage>
</organism>
<dbReference type="GO" id="GO:0050660">
    <property type="term" value="F:flavin adenine dinucleotide binding"/>
    <property type="evidence" value="ECO:0007669"/>
    <property type="project" value="TreeGrafter"/>
</dbReference>
<evidence type="ECO:0000256" key="6">
    <source>
        <dbReference type="PIRSR" id="PIRSR000350-4"/>
    </source>
</evidence>
<dbReference type="InterPro" id="IPR016156">
    <property type="entry name" value="FAD/NAD-linked_Rdtase_dimer_sf"/>
</dbReference>
<comment type="similarity">
    <text evidence="1">Belongs to the class-I pyridine nucleotide-disulfide oxidoreductase family.</text>
</comment>
<dbReference type="AlphaFoldDB" id="A0A3A9YC69"/>
<feature type="binding site" evidence="5">
    <location>
        <position position="50"/>
    </location>
    <ligand>
        <name>FAD</name>
        <dbReference type="ChEBI" id="CHEBI:57692"/>
    </ligand>
</feature>
<dbReference type="RefSeq" id="WP_120688462.1">
    <property type="nucleotide sequence ID" value="NZ_RAZT01000003.1"/>
</dbReference>
<reference evidence="9 10" key="1">
    <citation type="submission" date="2018-09" db="EMBL/GenBank/DDBJ databases">
        <title>Micromonospora sp. nov. MS1-9, isolated from a root of Musa sp.</title>
        <authorList>
            <person name="Kuncharoen N."/>
            <person name="Kudo T."/>
            <person name="Ohkuma M."/>
            <person name="Yuki M."/>
            <person name="Tanasupawat S."/>
        </authorList>
    </citation>
    <scope>NUCLEOTIDE SEQUENCE [LARGE SCALE GENOMIC DNA]</scope>
    <source>
        <strain evidence="9 10">MS1-9</strain>
    </source>
</reference>
<dbReference type="InterPro" id="IPR004099">
    <property type="entry name" value="Pyr_nucl-diS_OxRdtase_dimer"/>
</dbReference>
<proteinExistence type="inferred from homology"/>
<dbReference type="PRINTS" id="PR00368">
    <property type="entry name" value="FADPNR"/>
</dbReference>
<dbReference type="InterPro" id="IPR023753">
    <property type="entry name" value="FAD/NAD-binding_dom"/>
</dbReference>
<dbReference type="Pfam" id="PF02852">
    <property type="entry name" value="Pyr_redox_dim"/>
    <property type="match status" value="1"/>
</dbReference>
<evidence type="ECO:0000259" key="8">
    <source>
        <dbReference type="Pfam" id="PF07992"/>
    </source>
</evidence>
<keyword evidence="2" id="KW-0285">Flavoprotein</keyword>
<dbReference type="GO" id="GO:0004148">
    <property type="term" value="F:dihydrolipoyl dehydrogenase (NADH) activity"/>
    <property type="evidence" value="ECO:0007669"/>
    <property type="project" value="TreeGrafter"/>
</dbReference>
<dbReference type="Pfam" id="PF07992">
    <property type="entry name" value="Pyr_redox_2"/>
    <property type="match status" value="1"/>
</dbReference>
<dbReference type="SUPFAM" id="SSF55424">
    <property type="entry name" value="FAD/NAD-linked reductases, dimerisation (C-terminal) domain"/>
    <property type="match status" value="1"/>
</dbReference>
<dbReference type="Gene3D" id="3.30.390.30">
    <property type="match status" value="1"/>
</dbReference>
<dbReference type="SUPFAM" id="SSF51905">
    <property type="entry name" value="FAD/NAD(P)-binding domain"/>
    <property type="match status" value="1"/>
</dbReference>
<evidence type="ECO:0000313" key="9">
    <source>
        <dbReference type="EMBL" id="RKN34855.1"/>
    </source>
</evidence>
<evidence type="ECO:0000256" key="2">
    <source>
        <dbReference type="ARBA" id="ARBA00022630"/>
    </source>
</evidence>
<comment type="caution">
    <text evidence="9">The sequence shown here is derived from an EMBL/GenBank/DDBJ whole genome shotgun (WGS) entry which is preliminary data.</text>
</comment>
<evidence type="ECO:0000256" key="4">
    <source>
        <dbReference type="ARBA" id="ARBA00023027"/>
    </source>
</evidence>
<keyword evidence="3 5" id="KW-0274">FAD</keyword>
<dbReference type="InterPro" id="IPR050151">
    <property type="entry name" value="Class-I_Pyr_Nuc-Dis_Oxidored"/>
</dbReference>
<feature type="binding site" evidence="5">
    <location>
        <begin position="174"/>
        <end position="181"/>
    </location>
    <ligand>
        <name>NAD(+)</name>
        <dbReference type="ChEBI" id="CHEBI:57540"/>
    </ligand>
</feature>
<evidence type="ECO:0000256" key="1">
    <source>
        <dbReference type="ARBA" id="ARBA00007532"/>
    </source>
</evidence>
<comment type="cofactor">
    <cofactor evidence="5">
        <name>FAD</name>
        <dbReference type="ChEBI" id="CHEBI:57692"/>
    </cofactor>
    <text evidence="5">Binds 1 FAD per subunit.</text>
</comment>
<dbReference type="Gene3D" id="3.50.50.60">
    <property type="entry name" value="FAD/NAD(P)-binding domain"/>
    <property type="match status" value="2"/>
</dbReference>
<dbReference type="GO" id="GO:0006103">
    <property type="term" value="P:2-oxoglutarate metabolic process"/>
    <property type="evidence" value="ECO:0007669"/>
    <property type="project" value="TreeGrafter"/>
</dbReference>
<dbReference type="EMBL" id="RAZT01000003">
    <property type="protein sequence ID" value="RKN34855.1"/>
    <property type="molecule type" value="Genomic_DNA"/>
</dbReference>
<evidence type="ECO:0000259" key="7">
    <source>
        <dbReference type="Pfam" id="PF02852"/>
    </source>
</evidence>
<dbReference type="Proteomes" id="UP000275865">
    <property type="component" value="Unassembled WGS sequence"/>
</dbReference>
<keyword evidence="5" id="KW-0547">Nucleotide-binding</keyword>
<dbReference type="InterPro" id="IPR001100">
    <property type="entry name" value="Pyr_nuc-diS_OxRdtase"/>
</dbReference>
<name>A0A3A9YC69_9ACTN</name>
<feature type="binding site" evidence="5">
    <location>
        <position position="302"/>
    </location>
    <ligand>
        <name>FAD</name>
        <dbReference type="ChEBI" id="CHEBI:57692"/>
    </ligand>
</feature>
<dbReference type="InterPro" id="IPR036188">
    <property type="entry name" value="FAD/NAD-bd_sf"/>
</dbReference>
<feature type="binding site" evidence="5">
    <location>
        <position position="262"/>
    </location>
    <ligand>
        <name>NAD(+)</name>
        <dbReference type="ChEBI" id="CHEBI:57540"/>
    </ligand>
</feature>
<gene>
    <name evidence="9" type="ORF">D7044_05910</name>
</gene>
<keyword evidence="4 5" id="KW-0520">NAD</keyword>
<feature type="domain" description="FAD/NAD(P)-binding" evidence="8">
    <location>
        <begin position="4"/>
        <end position="316"/>
    </location>
</feature>
<evidence type="ECO:0000256" key="3">
    <source>
        <dbReference type="ARBA" id="ARBA00022827"/>
    </source>
</evidence>
<sequence length="454" mass="47308">MLSFDVVVIGAGPGGEVAAGRLAEAGLDVAIVEADKVGGECSYYACIPSKALIRPGALLAEARRVPGAAAAVGSLDVPAVLRRRDELIGDLDDSGQLPWLTDRGVQLIRGWGRLAGEKQVAVGDEILEARLAVVLAGGTRPALPPIDGLAEAKPWTNREATTSGTIPESLIVIGGGVVGAEMSQAYSSLGARVTLVVGGRGLLPREEDFVRAEVGRSLAEQGVELRDGRRATAVRRADDTRVTVTLDDGSTVTADEVLVAVGREPQADDLGLASVGVESRGYVTVDERMRIPGVNWLYVVGDLNGRALFTHMAKYQAAIAADDILGRDMVATHLADGLGSPRVIFTEPQVAAVGHTTATAEAAGLRVRVVDVPTDGNAGGAYAGGVGGTSRFLIDEERDVLVGVTITGTAVAEFLHAATIAIVGEVPVRRLRHAIPAFPTRSEIWLYLFNALGI</sequence>
<dbReference type="PIRSF" id="PIRSF000350">
    <property type="entry name" value="Mercury_reductase_MerA"/>
    <property type="match status" value="1"/>
</dbReference>
<feature type="domain" description="Pyridine nucleotide-disulphide oxidoreductase dimerisation" evidence="7">
    <location>
        <begin position="341"/>
        <end position="444"/>
    </location>
</feature>
<feature type="binding site" evidence="5">
    <location>
        <position position="112"/>
    </location>
    <ligand>
        <name>FAD</name>
        <dbReference type="ChEBI" id="CHEBI:57692"/>
    </ligand>
</feature>
<evidence type="ECO:0000313" key="10">
    <source>
        <dbReference type="Proteomes" id="UP000275865"/>
    </source>
</evidence>
<accession>A0A3A9YC69</accession>
<dbReference type="PANTHER" id="PTHR22912">
    <property type="entry name" value="DISULFIDE OXIDOREDUCTASE"/>
    <property type="match status" value="1"/>
</dbReference>
<protein>
    <submittedName>
        <fullName evidence="9">NAD(P)/FAD-dependent oxidoreductase</fullName>
    </submittedName>
</protein>
<evidence type="ECO:0000256" key="5">
    <source>
        <dbReference type="PIRSR" id="PIRSR000350-3"/>
    </source>
</evidence>